<evidence type="ECO:0000256" key="2">
    <source>
        <dbReference type="ARBA" id="ARBA00022801"/>
    </source>
</evidence>
<name>A0ABN0WIQ8_9ACTN</name>
<dbReference type="Proteomes" id="UP001501822">
    <property type="component" value="Unassembled WGS sequence"/>
</dbReference>
<feature type="region of interest" description="Disordered" evidence="4">
    <location>
        <begin position="104"/>
        <end position="124"/>
    </location>
</feature>
<dbReference type="InterPro" id="IPR054491">
    <property type="entry name" value="MGH1-like_GH"/>
</dbReference>
<dbReference type="InterPro" id="IPR004888">
    <property type="entry name" value="Glycoside_hydrolase_63"/>
</dbReference>
<organism evidence="6 7">
    <name type="scientific">Actinoallomurus spadix</name>
    <dbReference type="NCBI Taxonomy" id="79912"/>
    <lineage>
        <taxon>Bacteria</taxon>
        <taxon>Bacillati</taxon>
        <taxon>Actinomycetota</taxon>
        <taxon>Actinomycetes</taxon>
        <taxon>Streptosporangiales</taxon>
        <taxon>Thermomonosporaceae</taxon>
        <taxon>Actinoallomurus</taxon>
    </lineage>
</organism>
<keyword evidence="3" id="KW-0326">Glycosidase</keyword>
<evidence type="ECO:0000259" key="5">
    <source>
        <dbReference type="Pfam" id="PF22422"/>
    </source>
</evidence>
<evidence type="ECO:0000256" key="4">
    <source>
        <dbReference type="SAM" id="MobiDB-lite"/>
    </source>
</evidence>
<evidence type="ECO:0000313" key="6">
    <source>
        <dbReference type="EMBL" id="GAA0339126.1"/>
    </source>
</evidence>
<accession>A0ABN0WIQ8</accession>
<dbReference type="Gene3D" id="1.50.10.10">
    <property type="match status" value="1"/>
</dbReference>
<dbReference type="PANTHER" id="PTHR10412:SF11">
    <property type="entry name" value="MANNOSYL-OLIGOSACCHARIDE GLUCOSIDASE"/>
    <property type="match status" value="1"/>
</dbReference>
<sequence length="461" mass="50917">MADSDRPGPDHRRLWVVRRLSRAEIAAQAAEVLRANDRGSLTVAAPRLYPHMWSWDAAFIAVGLARISPSRALTELETLLAAQWGNGMVPHIVFSANAPLYEPGPDRWASQETSPHAPGHAATSGLIQPPVHASALLRILEAARGAGAAERRDVLARIRALWPRMLAWHRYLAERRDADGRGLLMIYHGWESGMDNSPRWDQPYADVVPDPDFRPFRRSDLAALGEQAQRPTDADYVKYQWLIEELRQARYDDELARKSLSFRVADVFASAIFAAANEDLARVGEALGLGAGDELLGYAARFRRGVLGTTDEDGFAADVDLRTDTTLRTKTLAGFAPLLAGGLDADRRRRLVALLHSPAWCGNPDLAYPLPPSTSPQASEFDVARYWRGPQWPPMNLLLIWGLERSGEHDAADRLREAALHQLTDGVFAEYYQPFTAHPLGSRPQSWTAAVALDLACHGLG</sequence>
<dbReference type="InterPro" id="IPR008928">
    <property type="entry name" value="6-hairpin_glycosidase_sf"/>
</dbReference>
<protein>
    <recommendedName>
        <fullName evidence="5">Mannosylglycerate hydrolase MGH1-like glycoside hydrolase domain-containing protein</fullName>
    </recommendedName>
</protein>
<dbReference type="SUPFAM" id="SSF48208">
    <property type="entry name" value="Six-hairpin glycosidases"/>
    <property type="match status" value="1"/>
</dbReference>
<feature type="domain" description="Mannosylglycerate hydrolase MGH1-like glycoside hydrolase" evidence="5">
    <location>
        <begin position="49"/>
        <end position="448"/>
    </location>
</feature>
<dbReference type="RefSeq" id="WP_252808087.1">
    <property type="nucleotide sequence ID" value="NZ_BAAABM010000019.1"/>
</dbReference>
<proteinExistence type="inferred from homology"/>
<comment type="caution">
    <text evidence="6">The sequence shown here is derived from an EMBL/GenBank/DDBJ whole genome shotgun (WGS) entry which is preliminary data.</text>
</comment>
<gene>
    <name evidence="6" type="ORF">GCM10010151_30960</name>
</gene>
<keyword evidence="2" id="KW-0378">Hydrolase</keyword>
<dbReference type="EMBL" id="BAAABM010000019">
    <property type="protein sequence ID" value="GAA0339126.1"/>
    <property type="molecule type" value="Genomic_DNA"/>
</dbReference>
<evidence type="ECO:0000256" key="3">
    <source>
        <dbReference type="ARBA" id="ARBA00023295"/>
    </source>
</evidence>
<dbReference type="PANTHER" id="PTHR10412">
    <property type="entry name" value="MANNOSYL-OLIGOSACCHARIDE GLUCOSIDASE"/>
    <property type="match status" value="1"/>
</dbReference>
<comment type="similarity">
    <text evidence="1">Belongs to the glycosyl hydrolase 63 family.</text>
</comment>
<reference evidence="6 7" key="1">
    <citation type="journal article" date="2019" name="Int. J. Syst. Evol. Microbiol.">
        <title>The Global Catalogue of Microorganisms (GCM) 10K type strain sequencing project: providing services to taxonomists for standard genome sequencing and annotation.</title>
        <authorList>
            <consortium name="The Broad Institute Genomics Platform"/>
            <consortium name="The Broad Institute Genome Sequencing Center for Infectious Disease"/>
            <person name="Wu L."/>
            <person name="Ma J."/>
        </authorList>
    </citation>
    <scope>NUCLEOTIDE SEQUENCE [LARGE SCALE GENOMIC DNA]</scope>
    <source>
        <strain evidence="6 7">JCM 3146</strain>
    </source>
</reference>
<evidence type="ECO:0000313" key="7">
    <source>
        <dbReference type="Proteomes" id="UP001501822"/>
    </source>
</evidence>
<keyword evidence="7" id="KW-1185">Reference proteome</keyword>
<dbReference type="Pfam" id="PF22422">
    <property type="entry name" value="MGH1-like_GH"/>
    <property type="match status" value="1"/>
</dbReference>
<dbReference type="InterPro" id="IPR012341">
    <property type="entry name" value="6hp_glycosidase-like_sf"/>
</dbReference>
<evidence type="ECO:0000256" key="1">
    <source>
        <dbReference type="ARBA" id="ARBA00010833"/>
    </source>
</evidence>